<comment type="caution">
    <text evidence="1">The sequence shown here is derived from an EMBL/GenBank/DDBJ whole genome shotgun (WGS) entry which is preliminary data.</text>
</comment>
<dbReference type="RefSeq" id="WP_377163268.1">
    <property type="nucleotide sequence ID" value="NZ_JBHSMQ010000001.1"/>
</dbReference>
<accession>A0ABW0KK26</accession>
<organism evidence="1 2">
    <name type="scientific">Prosthecobacter fluviatilis</name>
    <dbReference type="NCBI Taxonomy" id="445931"/>
    <lineage>
        <taxon>Bacteria</taxon>
        <taxon>Pseudomonadati</taxon>
        <taxon>Verrucomicrobiota</taxon>
        <taxon>Verrucomicrobiia</taxon>
        <taxon>Verrucomicrobiales</taxon>
        <taxon>Verrucomicrobiaceae</taxon>
        <taxon>Prosthecobacter</taxon>
    </lineage>
</organism>
<reference evidence="2" key="1">
    <citation type="journal article" date="2019" name="Int. J. Syst. Evol. Microbiol.">
        <title>The Global Catalogue of Microorganisms (GCM) 10K type strain sequencing project: providing services to taxonomists for standard genome sequencing and annotation.</title>
        <authorList>
            <consortium name="The Broad Institute Genomics Platform"/>
            <consortium name="The Broad Institute Genome Sequencing Center for Infectious Disease"/>
            <person name="Wu L."/>
            <person name="Ma J."/>
        </authorList>
    </citation>
    <scope>NUCLEOTIDE SEQUENCE [LARGE SCALE GENOMIC DNA]</scope>
    <source>
        <strain evidence="2">CGMCC 4.1469</strain>
    </source>
</reference>
<gene>
    <name evidence="1" type="ORF">ACFQDI_03025</name>
</gene>
<evidence type="ECO:0000313" key="2">
    <source>
        <dbReference type="Proteomes" id="UP001596052"/>
    </source>
</evidence>
<name>A0ABW0KK26_9BACT</name>
<sequence length="188" mass="20829">MESLNATAAADPAFSGFQLQSYGSLLLPDHPIRFGFQVDIVPDNCPTSILFGLVSRDPVNGGQAARTKGFAVRVDLEMREVWDALNGSGLVGWVEHPKGLAGFTDEEPLLLGWEIEYHGSALIPKLIVADQQWLYPAIQCPNPIIMETVIGWQGQWDRDPRSTFLHPALWREQLPVFHTPQQPEAMAA</sequence>
<dbReference type="Proteomes" id="UP001596052">
    <property type="component" value="Unassembled WGS sequence"/>
</dbReference>
<evidence type="ECO:0000313" key="1">
    <source>
        <dbReference type="EMBL" id="MFC5453819.1"/>
    </source>
</evidence>
<protein>
    <submittedName>
        <fullName evidence="1">Uncharacterized protein</fullName>
    </submittedName>
</protein>
<proteinExistence type="predicted"/>
<keyword evidence="2" id="KW-1185">Reference proteome</keyword>
<dbReference type="EMBL" id="JBHSMQ010000001">
    <property type="protein sequence ID" value="MFC5453819.1"/>
    <property type="molecule type" value="Genomic_DNA"/>
</dbReference>